<feature type="transmembrane region" description="Helical" evidence="2">
    <location>
        <begin position="401"/>
        <end position="425"/>
    </location>
</feature>
<evidence type="ECO:0000256" key="2">
    <source>
        <dbReference type="SAM" id="Phobius"/>
    </source>
</evidence>
<keyword evidence="3" id="KW-0732">Signal</keyword>
<feature type="transmembrane region" description="Helical" evidence="2">
    <location>
        <begin position="244"/>
        <end position="264"/>
    </location>
</feature>
<dbReference type="Pfam" id="PF09972">
    <property type="entry name" value="DUF2207"/>
    <property type="match status" value="1"/>
</dbReference>
<keyword evidence="2" id="KW-0812">Transmembrane</keyword>
<dbReference type="Proteomes" id="UP000633205">
    <property type="component" value="Unassembled WGS sequence"/>
</dbReference>
<keyword evidence="2" id="KW-1133">Transmembrane helix</keyword>
<comment type="caution">
    <text evidence="6">The sequence shown here is derived from an EMBL/GenBank/DDBJ whole genome shotgun (WGS) entry which is preliminary data.</text>
</comment>
<organism evidence="6 7">
    <name type="scientific">Microbacterium faecale</name>
    <dbReference type="NCBI Taxonomy" id="1804630"/>
    <lineage>
        <taxon>Bacteria</taxon>
        <taxon>Bacillati</taxon>
        <taxon>Actinomycetota</taxon>
        <taxon>Actinomycetes</taxon>
        <taxon>Micrococcales</taxon>
        <taxon>Microbacteriaceae</taxon>
        <taxon>Microbacterium</taxon>
    </lineage>
</organism>
<dbReference type="InterPro" id="IPR048389">
    <property type="entry name" value="YciQ-like_C"/>
</dbReference>
<evidence type="ECO:0000256" key="1">
    <source>
        <dbReference type="SAM" id="MobiDB-lite"/>
    </source>
</evidence>
<dbReference type="InterPro" id="IPR018702">
    <property type="entry name" value="DUF2207"/>
</dbReference>
<proteinExistence type="predicted"/>
<sequence>MRRIARILSGVGLSALIALVAAAPAAADVDDFTFSSLDVVYELSQNEDGAAVATVTETFVAQFPEHDQNRGMRRAILTSSFGQPLKPDLVSVTDETGTPRPASTETEDGYYSITSDAGEYVHGPQTYVFTYTLENVASTMDNGLDEFYWDVNGEEWAQAFDRITAEVRVDPTLEGALTDDAACYAGAAGATDQCSILRSQDPEGRTVYTAEATGIGPYGVMTVGIGFERDTFTEFDASPFASGWAIAQMGFAVLGVGVLVWASIMRSRHLRDSPGRPTIIPEFGPPRGWDAIRSAVLLGKKAQAIPAEILEQAVAGSVRIVEGEKRSFLMGGTQFYAQLLDPGRADQNGRAVLTGLFPQLQPGATFTFGRTNNRFAKVAQAVISTAARNIKPWYRKPPSGAVAWPILAGAVVGAGAVIFGIIALVTHVHPALPTILLFFGILTFIVTTILLVRTPLSPEGAEVRDHLRGLQMFMNWAEADRIRMLQSPEGAERRPIDPSDNRQVLHLYEDLLPFAVIFGIEERWAKDLAVRYGDTSPDWYHGVGAFSAASFSSSMSSLSTSTSSSSSSSGGSSGGGSAGGGGGGGGGGGV</sequence>
<feature type="compositionally biased region" description="Low complexity" evidence="1">
    <location>
        <begin position="557"/>
        <end position="570"/>
    </location>
</feature>
<gene>
    <name evidence="6" type="ORF">GCM10010915_04060</name>
</gene>
<dbReference type="AlphaFoldDB" id="A0A916Y269"/>
<evidence type="ECO:0000259" key="4">
    <source>
        <dbReference type="Pfam" id="PF09972"/>
    </source>
</evidence>
<dbReference type="EMBL" id="BMHO01000001">
    <property type="protein sequence ID" value="GGD27191.1"/>
    <property type="molecule type" value="Genomic_DNA"/>
</dbReference>
<protein>
    <recommendedName>
        <fullName evidence="8">DUF2207 domain-containing protein</fullName>
    </recommendedName>
</protein>
<feature type="compositionally biased region" description="Polar residues" evidence="1">
    <location>
        <begin position="93"/>
        <end position="104"/>
    </location>
</feature>
<dbReference type="Pfam" id="PF20990">
    <property type="entry name" value="DUF2207_C"/>
    <property type="match status" value="1"/>
</dbReference>
<reference evidence="6" key="1">
    <citation type="journal article" date="2014" name="Int. J. Syst. Evol. Microbiol.">
        <title>Complete genome sequence of Corynebacterium casei LMG S-19264T (=DSM 44701T), isolated from a smear-ripened cheese.</title>
        <authorList>
            <consortium name="US DOE Joint Genome Institute (JGI-PGF)"/>
            <person name="Walter F."/>
            <person name="Albersmeier A."/>
            <person name="Kalinowski J."/>
            <person name="Ruckert C."/>
        </authorList>
    </citation>
    <scope>NUCLEOTIDE SEQUENCE</scope>
    <source>
        <strain evidence="6">CGMCC 1.15152</strain>
    </source>
</reference>
<feature type="compositionally biased region" description="Gly residues" evidence="1">
    <location>
        <begin position="571"/>
        <end position="590"/>
    </location>
</feature>
<evidence type="ECO:0000256" key="3">
    <source>
        <dbReference type="SAM" id="SignalP"/>
    </source>
</evidence>
<feature type="chain" id="PRO_5038092488" description="DUF2207 domain-containing protein" evidence="3">
    <location>
        <begin position="28"/>
        <end position="590"/>
    </location>
</feature>
<keyword evidence="2" id="KW-0472">Membrane</keyword>
<accession>A0A916Y269</accession>
<reference evidence="6" key="2">
    <citation type="submission" date="2020-09" db="EMBL/GenBank/DDBJ databases">
        <authorList>
            <person name="Sun Q."/>
            <person name="Zhou Y."/>
        </authorList>
    </citation>
    <scope>NUCLEOTIDE SEQUENCE</scope>
    <source>
        <strain evidence="6">CGMCC 1.15152</strain>
    </source>
</reference>
<feature type="domain" description="DUF2207" evidence="4">
    <location>
        <begin position="52"/>
        <end position="178"/>
    </location>
</feature>
<evidence type="ECO:0008006" key="8">
    <source>
        <dbReference type="Google" id="ProtNLM"/>
    </source>
</evidence>
<feature type="region of interest" description="Disordered" evidence="1">
    <location>
        <begin position="88"/>
        <end position="109"/>
    </location>
</feature>
<name>A0A916Y269_9MICO</name>
<feature type="domain" description="Predicted membrane protein YciQ-like C-terminal" evidence="5">
    <location>
        <begin position="287"/>
        <end position="528"/>
    </location>
</feature>
<feature type="signal peptide" evidence="3">
    <location>
        <begin position="1"/>
        <end position="27"/>
    </location>
</feature>
<dbReference type="RefSeq" id="WP_188710653.1">
    <property type="nucleotide sequence ID" value="NZ_BMHO01000001.1"/>
</dbReference>
<evidence type="ECO:0000313" key="7">
    <source>
        <dbReference type="Proteomes" id="UP000633205"/>
    </source>
</evidence>
<keyword evidence="7" id="KW-1185">Reference proteome</keyword>
<evidence type="ECO:0000259" key="5">
    <source>
        <dbReference type="Pfam" id="PF20990"/>
    </source>
</evidence>
<feature type="region of interest" description="Disordered" evidence="1">
    <location>
        <begin position="557"/>
        <end position="590"/>
    </location>
</feature>
<feature type="transmembrane region" description="Helical" evidence="2">
    <location>
        <begin position="431"/>
        <end position="452"/>
    </location>
</feature>
<evidence type="ECO:0000313" key="6">
    <source>
        <dbReference type="EMBL" id="GGD27191.1"/>
    </source>
</evidence>